<dbReference type="Proteomes" id="UP000537326">
    <property type="component" value="Unassembled WGS sequence"/>
</dbReference>
<dbReference type="EMBL" id="JACBZI010000001">
    <property type="protein sequence ID" value="NYI10857.1"/>
    <property type="molecule type" value="Genomic_DNA"/>
</dbReference>
<dbReference type="GO" id="GO:0008703">
    <property type="term" value="F:5-amino-6-(5-phosphoribosylamino)uracil reductase activity"/>
    <property type="evidence" value="ECO:0007669"/>
    <property type="project" value="InterPro"/>
</dbReference>
<comment type="caution">
    <text evidence="2">The sequence shown here is derived from an EMBL/GenBank/DDBJ whole genome shotgun (WGS) entry which is preliminary data.</text>
</comment>
<dbReference type="SUPFAM" id="SSF53597">
    <property type="entry name" value="Dihydrofolate reductase-like"/>
    <property type="match status" value="1"/>
</dbReference>
<protein>
    <submittedName>
        <fullName evidence="2">Dihydrofolate reductase</fullName>
    </submittedName>
</protein>
<dbReference type="RefSeq" id="WP_179531631.1">
    <property type="nucleotide sequence ID" value="NZ_BAAAPP010000005.1"/>
</dbReference>
<dbReference type="PANTHER" id="PTHR38011">
    <property type="entry name" value="DIHYDROFOLATE REDUCTASE FAMILY PROTEIN (AFU_ORTHOLOGUE AFUA_8G06820)"/>
    <property type="match status" value="1"/>
</dbReference>
<evidence type="ECO:0000313" key="2">
    <source>
        <dbReference type="EMBL" id="NYI10857.1"/>
    </source>
</evidence>
<feature type="domain" description="Bacterial bifunctional deaminase-reductase C-terminal" evidence="1">
    <location>
        <begin position="2"/>
        <end position="172"/>
    </location>
</feature>
<dbReference type="InterPro" id="IPR002734">
    <property type="entry name" value="RibDG_C"/>
</dbReference>
<dbReference type="GO" id="GO:0009231">
    <property type="term" value="P:riboflavin biosynthetic process"/>
    <property type="evidence" value="ECO:0007669"/>
    <property type="project" value="InterPro"/>
</dbReference>
<dbReference type="Pfam" id="PF01872">
    <property type="entry name" value="RibD_C"/>
    <property type="match status" value="1"/>
</dbReference>
<dbReference type="InterPro" id="IPR024072">
    <property type="entry name" value="DHFR-like_dom_sf"/>
</dbReference>
<keyword evidence="3" id="KW-1185">Reference proteome</keyword>
<accession>A0A7Y9YGI1</accession>
<reference evidence="2 3" key="1">
    <citation type="submission" date="2020-07" db="EMBL/GenBank/DDBJ databases">
        <title>Sequencing the genomes of 1000 actinobacteria strains.</title>
        <authorList>
            <person name="Klenk H.-P."/>
        </authorList>
    </citation>
    <scope>NUCLEOTIDE SEQUENCE [LARGE SCALE GENOMIC DNA]</scope>
    <source>
        <strain evidence="2 3">DSM 18248</strain>
    </source>
</reference>
<dbReference type="InterPro" id="IPR050765">
    <property type="entry name" value="Riboflavin_Biosynth_HTPR"/>
</dbReference>
<dbReference type="PANTHER" id="PTHR38011:SF11">
    <property type="entry name" value="2,5-DIAMINO-6-RIBOSYLAMINO-4(3H)-PYRIMIDINONE 5'-PHOSPHATE REDUCTASE"/>
    <property type="match status" value="1"/>
</dbReference>
<dbReference type="Gene3D" id="3.40.430.10">
    <property type="entry name" value="Dihydrofolate Reductase, subunit A"/>
    <property type="match status" value="1"/>
</dbReference>
<name>A0A7Y9YGI1_9ACTN</name>
<proteinExistence type="predicted"/>
<organism evidence="2 3">
    <name type="scientific">Nocardioides marinus</name>
    <dbReference type="NCBI Taxonomy" id="374514"/>
    <lineage>
        <taxon>Bacteria</taxon>
        <taxon>Bacillati</taxon>
        <taxon>Actinomycetota</taxon>
        <taxon>Actinomycetes</taxon>
        <taxon>Propionibacteriales</taxon>
        <taxon>Nocardioidaceae</taxon>
        <taxon>Nocardioides</taxon>
    </lineage>
</organism>
<dbReference type="AlphaFoldDB" id="A0A7Y9YGI1"/>
<evidence type="ECO:0000313" key="3">
    <source>
        <dbReference type="Proteomes" id="UP000537326"/>
    </source>
</evidence>
<gene>
    <name evidence="2" type="ORF">BKA05_002372</name>
</gene>
<evidence type="ECO:0000259" key="1">
    <source>
        <dbReference type="Pfam" id="PF01872"/>
    </source>
</evidence>
<sequence length="179" mass="19631">MRKLIVTEFITLDGVVEDPSWTFSEVPFEEAAYDIKGREQEEASALLLGRVSHDEFAPVWPSMEEFEAYNAMPKYVVSSTLQGSDWTNTHVLRSLDDVAALKARTDEGEGPIYVHGSATLSQGLLAAGLVDRLHLLVFPLVLGAGKRLFADSGETVKLELVEHAAYANGVTLQVLDVVR</sequence>